<gene>
    <name evidence="1" type="ORF">CBI38_37380</name>
</gene>
<accession>A0A2S2C875</accession>
<sequence>MEAATGHEPTMFYPSGLVDYRVGHTTERVQMLATHDPIVDAEDWERSIGQLLDWFLRTGPVLALTLLGQTDCAQVLRDLPEVHTQDVLKRPALLRKYDAALTSGKEVMEAAARDRRRPYDSADPLAASSSPLGESAQLTQLVQDVHTDAYKMLVPTRSKAGLRAGNLLAAGLISADLGPELTAESYAHEIDMDLRIAFWERVDSAFWVPRRSIAATEGRCEHQTREYHRCTGPMSKRTDIVAAQDDARIRQVGCVPATLQRKVSRDGG</sequence>
<dbReference type="Proteomes" id="UP000245711">
    <property type="component" value="Plasmid pRB11"/>
</dbReference>
<geneLocation type="plasmid" evidence="2">
    <name>prb11</name>
</geneLocation>
<organism evidence="1 2">
    <name type="scientific">Rhodococcus oxybenzonivorans</name>
    <dbReference type="NCBI Taxonomy" id="1990687"/>
    <lineage>
        <taxon>Bacteria</taxon>
        <taxon>Bacillati</taxon>
        <taxon>Actinomycetota</taxon>
        <taxon>Actinomycetes</taxon>
        <taxon>Mycobacteriales</taxon>
        <taxon>Nocardiaceae</taxon>
        <taxon>Rhodococcus</taxon>
    </lineage>
</organism>
<keyword evidence="2" id="KW-1185">Reference proteome</keyword>
<protein>
    <submittedName>
        <fullName evidence="1">Uncharacterized protein</fullName>
    </submittedName>
</protein>
<evidence type="ECO:0000313" key="2">
    <source>
        <dbReference type="Proteomes" id="UP000245711"/>
    </source>
</evidence>
<dbReference type="AlphaFoldDB" id="A0A2S2C875"/>
<keyword evidence="1" id="KW-0614">Plasmid</keyword>
<dbReference type="RefSeq" id="WP_109336459.1">
    <property type="nucleotide sequence ID" value="NZ_CP021357.1"/>
</dbReference>
<dbReference type="EMBL" id="CP021357">
    <property type="protein sequence ID" value="AWK77061.1"/>
    <property type="molecule type" value="Genomic_DNA"/>
</dbReference>
<dbReference type="KEGG" id="roz:CBI38_37380"/>
<reference evidence="1 2" key="1">
    <citation type="submission" date="2017-05" db="EMBL/GenBank/DDBJ databases">
        <title>Isolation of Rhodococcus sp. S2-17 biodegrading of BP-3.</title>
        <authorList>
            <person name="Lee Y."/>
            <person name="Kim K.H."/>
            <person name="Chun B.H."/>
            <person name="Jung H.S."/>
            <person name="Jeon C.O."/>
        </authorList>
    </citation>
    <scope>NUCLEOTIDE SEQUENCE [LARGE SCALE GENOMIC DNA]</scope>
    <source>
        <strain evidence="1 2">S2-17</strain>
        <plasmid evidence="2">prb11</plasmid>
    </source>
</reference>
<proteinExistence type="predicted"/>
<evidence type="ECO:0000313" key="1">
    <source>
        <dbReference type="EMBL" id="AWK77061.1"/>
    </source>
</evidence>
<name>A0A2S2C875_9NOCA</name>